<keyword evidence="9" id="KW-0808">Transferase</keyword>
<keyword evidence="2 8" id="KW-0812">Transmembrane</keyword>
<accession>A0A1X2HZ47</accession>
<dbReference type="PANTHER" id="PTHR12270:SF25">
    <property type="entry name" value="GLYCOSYLTRANSFERASE-LIKE PROTEIN LARGE"/>
    <property type="match status" value="1"/>
</dbReference>
<comment type="subcellular location">
    <subcellularLocation>
        <location evidence="1">Membrane</location>
        <topology evidence="1">Single-pass type II membrane protein</topology>
    </subcellularLocation>
</comment>
<feature type="transmembrane region" description="Helical" evidence="8">
    <location>
        <begin position="12"/>
        <end position="32"/>
    </location>
</feature>
<dbReference type="GO" id="GO:0015020">
    <property type="term" value="F:glucuronosyltransferase activity"/>
    <property type="evidence" value="ECO:0007669"/>
    <property type="project" value="TreeGrafter"/>
</dbReference>
<dbReference type="GO" id="GO:0016020">
    <property type="term" value="C:membrane"/>
    <property type="evidence" value="ECO:0007669"/>
    <property type="project" value="UniProtKB-SubCell"/>
</dbReference>
<evidence type="ECO:0000313" key="10">
    <source>
        <dbReference type="Proteomes" id="UP000193560"/>
    </source>
</evidence>
<proteinExistence type="predicted"/>
<evidence type="ECO:0000313" key="9">
    <source>
        <dbReference type="EMBL" id="ORZ05621.1"/>
    </source>
</evidence>
<evidence type="ECO:0000256" key="5">
    <source>
        <dbReference type="ARBA" id="ARBA00023136"/>
    </source>
</evidence>
<keyword evidence="10" id="KW-1185">Reference proteome</keyword>
<dbReference type="InterPro" id="IPR051292">
    <property type="entry name" value="Xyl/GlcA_transferase"/>
</dbReference>
<dbReference type="Pfam" id="PF13896">
    <property type="entry name" value="Glyco_transf_49"/>
    <property type="match status" value="2"/>
</dbReference>
<evidence type="ECO:0000256" key="1">
    <source>
        <dbReference type="ARBA" id="ARBA00004606"/>
    </source>
</evidence>
<keyword evidence="6" id="KW-0325">Glycoprotein</keyword>
<keyword evidence="3" id="KW-0735">Signal-anchor</keyword>
<keyword evidence="5 8" id="KW-0472">Membrane</keyword>
<evidence type="ECO:0000256" key="7">
    <source>
        <dbReference type="SAM" id="MobiDB-lite"/>
    </source>
</evidence>
<evidence type="ECO:0000256" key="4">
    <source>
        <dbReference type="ARBA" id="ARBA00022989"/>
    </source>
</evidence>
<dbReference type="AlphaFoldDB" id="A0A1X2HZ47"/>
<feature type="region of interest" description="Disordered" evidence="7">
    <location>
        <begin position="39"/>
        <end position="82"/>
    </location>
</feature>
<keyword evidence="4 8" id="KW-1133">Transmembrane helix</keyword>
<dbReference type="GO" id="GO:0042285">
    <property type="term" value="F:xylosyltransferase activity"/>
    <property type="evidence" value="ECO:0007669"/>
    <property type="project" value="TreeGrafter"/>
</dbReference>
<name>A0A1X2HZ47_9FUNG</name>
<dbReference type="OrthoDB" id="411524at2759"/>
<comment type="caution">
    <text evidence="9">The sequence shown here is derived from an EMBL/GenBank/DDBJ whole genome shotgun (WGS) entry which is preliminary data.</text>
</comment>
<evidence type="ECO:0000256" key="2">
    <source>
        <dbReference type="ARBA" id="ARBA00022692"/>
    </source>
</evidence>
<evidence type="ECO:0000256" key="3">
    <source>
        <dbReference type="ARBA" id="ARBA00022968"/>
    </source>
</evidence>
<evidence type="ECO:0000256" key="6">
    <source>
        <dbReference type="ARBA" id="ARBA00023180"/>
    </source>
</evidence>
<dbReference type="PANTHER" id="PTHR12270">
    <property type="entry name" value="GLYCOSYLTRANSFERASE-RELATED"/>
    <property type="match status" value="1"/>
</dbReference>
<organism evidence="9 10">
    <name type="scientific">Absidia repens</name>
    <dbReference type="NCBI Taxonomy" id="90262"/>
    <lineage>
        <taxon>Eukaryota</taxon>
        <taxon>Fungi</taxon>
        <taxon>Fungi incertae sedis</taxon>
        <taxon>Mucoromycota</taxon>
        <taxon>Mucoromycotina</taxon>
        <taxon>Mucoromycetes</taxon>
        <taxon>Mucorales</taxon>
        <taxon>Cunninghamellaceae</taxon>
        <taxon>Absidia</taxon>
    </lineage>
</organism>
<reference evidence="9 10" key="1">
    <citation type="submission" date="2016-07" db="EMBL/GenBank/DDBJ databases">
        <title>Pervasive Adenine N6-methylation of Active Genes in Fungi.</title>
        <authorList>
            <consortium name="DOE Joint Genome Institute"/>
            <person name="Mondo S.J."/>
            <person name="Dannebaum R.O."/>
            <person name="Kuo R.C."/>
            <person name="Labutti K."/>
            <person name="Haridas S."/>
            <person name="Kuo A."/>
            <person name="Salamov A."/>
            <person name="Ahrendt S.R."/>
            <person name="Lipzen A."/>
            <person name="Sullivan W."/>
            <person name="Andreopoulos W.B."/>
            <person name="Clum A."/>
            <person name="Lindquist E."/>
            <person name="Daum C."/>
            <person name="Ramamoorthy G.K."/>
            <person name="Gryganskyi A."/>
            <person name="Culley D."/>
            <person name="Magnuson J.K."/>
            <person name="James T.Y."/>
            <person name="O'Malley M.A."/>
            <person name="Stajich J.E."/>
            <person name="Spatafora J.W."/>
            <person name="Visel A."/>
            <person name="Grigoriev I.V."/>
        </authorList>
    </citation>
    <scope>NUCLEOTIDE SEQUENCE [LARGE SCALE GENOMIC DNA]</scope>
    <source>
        <strain evidence="9 10">NRRL 1336</strain>
    </source>
</reference>
<dbReference type="GO" id="GO:0035269">
    <property type="term" value="P:protein O-linked glycosylation via mannose"/>
    <property type="evidence" value="ECO:0007669"/>
    <property type="project" value="TreeGrafter"/>
</dbReference>
<dbReference type="EMBL" id="MCGE01000043">
    <property type="protein sequence ID" value="ORZ05621.1"/>
    <property type="molecule type" value="Genomic_DNA"/>
</dbReference>
<evidence type="ECO:0000256" key="8">
    <source>
        <dbReference type="SAM" id="Phobius"/>
    </source>
</evidence>
<sequence length="455" mass="52566">MPDAKQTATKLIQYLVIGYALLSLLYTARYFYTNNSHQLDHTTNLTRPPIDLPPPPPQRKEQVEAQAQELEPISSSSSNPDKAIVTWHGSQSTMSESYIMSKIFSDAMQPSHLQPYYHKAHHRSQSQKNTTTSSASTGFSTKDITLATLVTKDRFPVLSRLATNYKGPISAAIHVNDDDEKEQTLEALAHTLDNNADMQRYVDIHLIIDTFDRQFNLWRNVAKFFARTDYVMMLDVDFHLCTNLRSLRDDPSRLAQYMQPEDGRQRALVVPAFEYVAQADGIDFTTFPSTKKDLLEEVDQGKIDMFHKGWVKGHGATDYARWYATSQDYTVTEYDFSYEPYIIYNKQSTPWCDERFIGYGANKAACLFEIYLSGIDYVVLPDDFLIHQTHKYPENTRRKERQYNRKLYSNFREELCLRYARLFMASGQWDLPIADNLKKECAKNRGYRSAMKSIA</sequence>
<protein>
    <submittedName>
        <fullName evidence="9">Glycosyl-transferase for dystroglycan-domain-containing protein</fullName>
    </submittedName>
</protein>
<dbReference type="Proteomes" id="UP000193560">
    <property type="component" value="Unassembled WGS sequence"/>
</dbReference>
<dbReference type="STRING" id="90262.A0A1X2HZ47"/>
<gene>
    <name evidence="9" type="ORF">BCR42DRAFT_427990</name>
</gene>